<dbReference type="InterPro" id="IPR036942">
    <property type="entry name" value="Beta-barrel_TonB_sf"/>
</dbReference>
<evidence type="ECO:0000259" key="11">
    <source>
        <dbReference type="Pfam" id="PF07715"/>
    </source>
</evidence>
<feature type="domain" description="TonB-dependent receptor plug" evidence="11">
    <location>
        <begin position="137"/>
        <end position="225"/>
    </location>
</feature>
<evidence type="ECO:0000256" key="7">
    <source>
        <dbReference type="ARBA" id="ARBA00023237"/>
    </source>
</evidence>
<dbReference type="Gene3D" id="2.40.170.20">
    <property type="entry name" value="TonB-dependent receptor, beta-barrel domain"/>
    <property type="match status" value="1"/>
</dbReference>
<proteinExistence type="inferred from homology"/>
<evidence type="ECO:0000256" key="1">
    <source>
        <dbReference type="ARBA" id="ARBA00004571"/>
    </source>
</evidence>
<organism evidence="13 14">
    <name type="scientific">Anseongella ginsenosidimutans</name>
    <dbReference type="NCBI Taxonomy" id="496056"/>
    <lineage>
        <taxon>Bacteria</taxon>
        <taxon>Pseudomonadati</taxon>
        <taxon>Bacteroidota</taxon>
        <taxon>Sphingobacteriia</taxon>
        <taxon>Sphingobacteriales</taxon>
        <taxon>Sphingobacteriaceae</taxon>
        <taxon>Anseongella</taxon>
    </lineage>
</organism>
<evidence type="ECO:0000313" key="14">
    <source>
        <dbReference type="Proteomes" id="UP000295807"/>
    </source>
</evidence>
<dbReference type="SUPFAM" id="SSF49464">
    <property type="entry name" value="Carboxypeptidase regulatory domain-like"/>
    <property type="match status" value="1"/>
</dbReference>
<dbReference type="Pfam" id="PF07715">
    <property type="entry name" value="Plug"/>
    <property type="match status" value="1"/>
</dbReference>
<comment type="similarity">
    <text evidence="8">Belongs to the TonB-dependent receptor family.</text>
</comment>
<comment type="caution">
    <text evidence="13">The sequence shown here is derived from an EMBL/GenBank/DDBJ whole genome shotgun (WGS) entry which is preliminary data.</text>
</comment>
<dbReference type="GO" id="GO:0044718">
    <property type="term" value="P:siderophore transmembrane transport"/>
    <property type="evidence" value="ECO:0007669"/>
    <property type="project" value="TreeGrafter"/>
</dbReference>
<keyword evidence="7 8" id="KW-0998">Cell outer membrane</keyword>
<accession>A0A4R3KPK4</accession>
<reference evidence="13 14" key="1">
    <citation type="submission" date="2019-03" db="EMBL/GenBank/DDBJ databases">
        <title>Genomic Encyclopedia of Type Strains, Phase IV (KMG-IV): sequencing the most valuable type-strain genomes for metagenomic binning, comparative biology and taxonomic classification.</title>
        <authorList>
            <person name="Goeker M."/>
        </authorList>
    </citation>
    <scope>NUCLEOTIDE SEQUENCE [LARGE SCALE GENOMIC DNA]</scope>
    <source>
        <strain evidence="13 14">DSM 21100</strain>
    </source>
</reference>
<dbReference type="AlphaFoldDB" id="A0A4R3KPK4"/>
<name>A0A4R3KPK4_9SPHI</name>
<dbReference type="PANTHER" id="PTHR30069">
    <property type="entry name" value="TONB-DEPENDENT OUTER MEMBRANE RECEPTOR"/>
    <property type="match status" value="1"/>
</dbReference>
<keyword evidence="14" id="KW-1185">Reference proteome</keyword>
<feature type="region of interest" description="Disordered" evidence="9">
    <location>
        <begin position="791"/>
        <end position="812"/>
    </location>
</feature>
<evidence type="ECO:0000256" key="5">
    <source>
        <dbReference type="ARBA" id="ARBA00022729"/>
    </source>
</evidence>
<keyword evidence="13" id="KW-0675">Receptor</keyword>
<evidence type="ECO:0000256" key="6">
    <source>
        <dbReference type="ARBA" id="ARBA00023136"/>
    </source>
</evidence>
<keyword evidence="5 10" id="KW-0732">Signal</keyword>
<gene>
    <name evidence="13" type="ORF">EDD80_11477</name>
</gene>
<keyword evidence="4 8" id="KW-0812">Transmembrane</keyword>
<dbReference type="InterPro" id="IPR037066">
    <property type="entry name" value="Plug_dom_sf"/>
</dbReference>
<evidence type="ECO:0000256" key="8">
    <source>
        <dbReference type="PROSITE-ProRule" id="PRU01360"/>
    </source>
</evidence>
<comment type="subcellular location">
    <subcellularLocation>
        <location evidence="1 8">Cell outer membrane</location>
        <topology evidence="1 8">Multi-pass membrane protein</topology>
    </subcellularLocation>
</comment>
<feature type="chain" id="PRO_5020838375" evidence="10">
    <location>
        <begin position="20"/>
        <end position="812"/>
    </location>
</feature>
<protein>
    <submittedName>
        <fullName evidence="13">Outer membrane receptor protein involved in Fe transport</fullName>
    </submittedName>
</protein>
<dbReference type="SUPFAM" id="SSF56935">
    <property type="entry name" value="Porins"/>
    <property type="match status" value="1"/>
</dbReference>
<sequence>MKKLLILLTAVIVSCSAWAQAQVSGKITGTVTDSLSGQGLAFASVSLLNPQGKTVNGALTDDNGNFVIENVPAGSYRLQAAFVGYLTKTSQLLELKQGQAELNAGALAIAPDAEVLEGVTVEGQKALYENKIDKLVYNAERDATNSGGNAGDVLRKVPMVTVDLEGSVQLRGSGNVRVLINGKPSSVIASNVEDALKMIPSDEIKSVEVITSPSAKYDAEGTAGIINIITKKKGIQGLSGNVNLSAGTRNSNAGLDVNYRKNRFGINAGLGGNLFNSNGYQSSERINNASDANRFLLQEGNNDMSNSGLRGQFGMDYDIDTTSNISTSIRFNDFSRDFDNYQGTIMMNAGEVPVSQFSRNTDGSMDMEGLDWTMDYRKTFKRPQQELTASAQYSKGTRGNGYDLFQTNEAGEINLREKSFNDNLNKETTFQVDYIHPFKKEGTVLEAGAKSILRDISSDYQFSIMDENGAYIPDPSRSNVFDYRQDVYAAYTTFAFKFGKKYGLKLGARWEQTQIDGDFASTGTSFSNTYGNLIPSITLSRELKPGQTIKASYSRRIQRPSLWFLNPYVDQSDSLNVRYGNPELKPELSNSYELGWSTFFKKTSLNASLYWRNTSDVIESVSTIEEGVTSTTFSNVSSSTSVGLNLFGSTQITPKWTVSGSVNLYDYRIKSNVDNQYSNESFMYNLNMNSNLSFGEGFSASLFAMFNSPRTTLQGTSSSWSMMSVGLKKELFDKKASIGINVNNPYKKHQEFKRDLTGVNFTQNSVFGFEFRSVSLNFSYRFGKVDFKQQRRRRGGIDNNDQKQGDGNQMGM</sequence>
<dbReference type="Gene3D" id="2.170.130.10">
    <property type="entry name" value="TonB-dependent receptor, plug domain"/>
    <property type="match status" value="1"/>
</dbReference>
<feature type="signal peptide" evidence="10">
    <location>
        <begin position="1"/>
        <end position="19"/>
    </location>
</feature>
<dbReference type="PROSITE" id="PS52016">
    <property type="entry name" value="TONB_DEPENDENT_REC_3"/>
    <property type="match status" value="1"/>
</dbReference>
<dbReference type="Proteomes" id="UP000295807">
    <property type="component" value="Unassembled WGS sequence"/>
</dbReference>
<dbReference type="OrthoDB" id="606851at2"/>
<dbReference type="GO" id="GO:0009279">
    <property type="term" value="C:cell outer membrane"/>
    <property type="evidence" value="ECO:0007669"/>
    <property type="project" value="UniProtKB-SubCell"/>
</dbReference>
<dbReference type="Pfam" id="PF14905">
    <property type="entry name" value="OMP_b-brl_3"/>
    <property type="match status" value="1"/>
</dbReference>
<dbReference type="Gene3D" id="2.60.40.1120">
    <property type="entry name" value="Carboxypeptidase-like, regulatory domain"/>
    <property type="match status" value="1"/>
</dbReference>
<dbReference type="InterPro" id="IPR041700">
    <property type="entry name" value="OMP_b-brl_3"/>
</dbReference>
<dbReference type="GO" id="GO:0015344">
    <property type="term" value="F:siderophore uptake transmembrane transporter activity"/>
    <property type="evidence" value="ECO:0007669"/>
    <property type="project" value="TreeGrafter"/>
</dbReference>
<dbReference type="EMBL" id="SMAD01000014">
    <property type="protein sequence ID" value="TCS85207.1"/>
    <property type="molecule type" value="Genomic_DNA"/>
</dbReference>
<evidence type="ECO:0000256" key="3">
    <source>
        <dbReference type="ARBA" id="ARBA00022452"/>
    </source>
</evidence>
<dbReference type="InterPro" id="IPR008969">
    <property type="entry name" value="CarboxyPept-like_regulatory"/>
</dbReference>
<dbReference type="InterPro" id="IPR012910">
    <property type="entry name" value="Plug_dom"/>
</dbReference>
<keyword evidence="2 8" id="KW-0813">Transport</keyword>
<dbReference type="PROSITE" id="PS51257">
    <property type="entry name" value="PROKAR_LIPOPROTEIN"/>
    <property type="match status" value="1"/>
</dbReference>
<evidence type="ECO:0000313" key="13">
    <source>
        <dbReference type="EMBL" id="TCS85207.1"/>
    </source>
</evidence>
<evidence type="ECO:0000259" key="12">
    <source>
        <dbReference type="Pfam" id="PF14905"/>
    </source>
</evidence>
<keyword evidence="3 8" id="KW-1134">Transmembrane beta strand</keyword>
<evidence type="ECO:0000256" key="4">
    <source>
        <dbReference type="ARBA" id="ARBA00022692"/>
    </source>
</evidence>
<dbReference type="InterPro" id="IPR039426">
    <property type="entry name" value="TonB-dep_rcpt-like"/>
</dbReference>
<feature type="domain" description="Outer membrane protein beta-barrel" evidence="12">
    <location>
        <begin position="378"/>
        <end position="780"/>
    </location>
</feature>
<dbReference type="PANTHER" id="PTHR30069:SF29">
    <property type="entry name" value="HEMOGLOBIN AND HEMOGLOBIN-HAPTOGLOBIN-BINDING PROTEIN 1-RELATED"/>
    <property type="match status" value="1"/>
</dbReference>
<evidence type="ECO:0000256" key="9">
    <source>
        <dbReference type="SAM" id="MobiDB-lite"/>
    </source>
</evidence>
<keyword evidence="6 8" id="KW-0472">Membrane</keyword>
<evidence type="ECO:0000256" key="10">
    <source>
        <dbReference type="SAM" id="SignalP"/>
    </source>
</evidence>
<dbReference type="Pfam" id="PF13620">
    <property type="entry name" value="CarboxypepD_reg"/>
    <property type="match status" value="1"/>
</dbReference>
<dbReference type="RefSeq" id="WP_132130420.1">
    <property type="nucleotide sequence ID" value="NZ_CP042432.1"/>
</dbReference>
<evidence type="ECO:0000256" key="2">
    <source>
        <dbReference type="ARBA" id="ARBA00022448"/>
    </source>
</evidence>